<dbReference type="Pfam" id="PF13409">
    <property type="entry name" value="GST_N_2"/>
    <property type="match status" value="1"/>
</dbReference>
<dbReference type="Proteomes" id="UP000184693">
    <property type="component" value="Unassembled WGS sequence"/>
</dbReference>
<dbReference type="InterPro" id="IPR004045">
    <property type="entry name" value="Glutathione_S-Trfase_N"/>
</dbReference>
<dbReference type="GO" id="GO:0006749">
    <property type="term" value="P:glutathione metabolic process"/>
    <property type="evidence" value="ECO:0007669"/>
    <property type="project" value="TreeGrafter"/>
</dbReference>
<dbReference type="GO" id="GO:0004364">
    <property type="term" value="F:glutathione transferase activity"/>
    <property type="evidence" value="ECO:0007669"/>
    <property type="project" value="TreeGrafter"/>
</dbReference>
<dbReference type="Proteomes" id="UP000185151">
    <property type="component" value="Unassembled WGS sequence"/>
</dbReference>
<dbReference type="EMBL" id="FSRU01000001">
    <property type="protein sequence ID" value="SIO42639.1"/>
    <property type="molecule type" value="Genomic_DNA"/>
</dbReference>
<proteinExistence type="predicted"/>
<accession>A0A1N6K019</accession>
<dbReference type="PANTHER" id="PTHR43969:SF9">
    <property type="entry name" value="GLUTATHIONE S TRANSFERASE D10, ISOFORM A-RELATED"/>
    <property type="match status" value="1"/>
</dbReference>
<dbReference type="InterPro" id="IPR036249">
    <property type="entry name" value="Thioredoxin-like_sf"/>
</dbReference>
<reference evidence="4 5" key="1">
    <citation type="submission" date="2016-11" db="EMBL/GenBank/DDBJ databases">
        <authorList>
            <person name="Jaros S."/>
            <person name="Januszkiewicz K."/>
            <person name="Wedrychowicz H."/>
        </authorList>
    </citation>
    <scope>NUCLEOTIDE SEQUENCE [LARGE SCALE GENOMIC DNA]</scope>
    <source>
        <strain evidence="3 4">GAS86</strain>
        <strain evidence="2 5">GAS95</strain>
    </source>
</reference>
<dbReference type="OrthoDB" id="8634103at2"/>
<dbReference type="AlphaFoldDB" id="A0A1N6K019"/>
<evidence type="ECO:0000313" key="2">
    <source>
        <dbReference type="EMBL" id="SIO42639.1"/>
    </source>
</evidence>
<dbReference type="RefSeq" id="WP_074267535.1">
    <property type="nucleotide sequence ID" value="NZ_FSRM01000002.1"/>
</dbReference>
<dbReference type="Gene3D" id="1.20.1050.10">
    <property type="match status" value="1"/>
</dbReference>
<dbReference type="SUPFAM" id="SSF52833">
    <property type="entry name" value="Thioredoxin-like"/>
    <property type="match status" value="1"/>
</dbReference>
<dbReference type="InterPro" id="IPR036282">
    <property type="entry name" value="Glutathione-S-Trfase_C_sf"/>
</dbReference>
<name>A0A1N6K019_9BURK</name>
<evidence type="ECO:0000259" key="1">
    <source>
        <dbReference type="PROSITE" id="PS50404"/>
    </source>
</evidence>
<dbReference type="EMBL" id="FSRM01000002">
    <property type="protein sequence ID" value="SIO49813.1"/>
    <property type="molecule type" value="Genomic_DNA"/>
</dbReference>
<keyword evidence="3" id="KW-0808">Transferase</keyword>
<feature type="domain" description="GST N-terminal" evidence="1">
    <location>
        <begin position="10"/>
        <end position="99"/>
    </location>
</feature>
<dbReference type="SUPFAM" id="SSF47616">
    <property type="entry name" value="GST C-terminal domain-like"/>
    <property type="match status" value="1"/>
</dbReference>
<organism evidence="3 4">
    <name type="scientific">Paraburkholderia phenazinium</name>
    <dbReference type="NCBI Taxonomy" id="60549"/>
    <lineage>
        <taxon>Bacteria</taxon>
        <taxon>Pseudomonadati</taxon>
        <taxon>Pseudomonadota</taxon>
        <taxon>Betaproteobacteria</taxon>
        <taxon>Burkholderiales</taxon>
        <taxon>Burkholderiaceae</taxon>
        <taxon>Paraburkholderia</taxon>
    </lineage>
</organism>
<dbReference type="PROSITE" id="PS50404">
    <property type="entry name" value="GST_NTER"/>
    <property type="match status" value="1"/>
</dbReference>
<evidence type="ECO:0000313" key="5">
    <source>
        <dbReference type="Proteomes" id="UP000185151"/>
    </source>
</evidence>
<sequence>MRVRFRSRQGIMQLFATPASPWVRRVMICIIELGIQDKVTTIQTRWPHSWGTHTVPFTPEFGQATPVGRIPALVTDQGLSLADSMVICDYLNAEYGQYRLLPQAGERRWRILSQVAIANGILEAHISRRAELLRDPAGRSAAFLEKMKVRAQRCFVALNEDAVDFAPEPDLAQITIAAACGFSDFRYQGDQWRATSPHLAYWYENFSQRSSMVLTRPAETPQ</sequence>
<keyword evidence="5" id="KW-1185">Reference proteome</keyword>
<evidence type="ECO:0000313" key="3">
    <source>
        <dbReference type="EMBL" id="SIO49813.1"/>
    </source>
</evidence>
<evidence type="ECO:0000313" key="4">
    <source>
        <dbReference type="Proteomes" id="UP000184693"/>
    </source>
</evidence>
<dbReference type="Gene3D" id="3.40.30.10">
    <property type="entry name" value="Glutaredoxin"/>
    <property type="match status" value="1"/>
</dbReference>
<dbReference type="PANTHER" id="PTHR43969">
    <property type="entry name" value="GLUTATHIONE S TRANSFERASE D10, ISOFORM A-RELATED"/>
    <property type="match status" value="1"/>
</dbReference>
<gene>
    <name evidence="2" type="ORF">SAMN05444165_3080</name>
    <name evidence="3" type="ORF">SAMN05444168_5576</name>
</gene>
<protein>
    <submittedName>
        <fullName evidence="3">Glutathione S-transferase</fullName>
    </submittedName>
</protein>